<evidence type="ECO:0000256" key="2">
    <source>
        <dbReference type="ARBA" id="ARBA00004609"/>
    </source>
</evidence>
<dbReference type="GO" id="GO:0098552">
    <property type="term" value="C:side of membrane"/>
    <property type="evidence" value="ECO:0007669"/>
    <property type="project" value="UniProtKB-KW"/>
</dbReference>
<keyword evidence="8" id="KW-0449">Lipoprotein</keyword>
<feature type="domain" description="Trypanosome variant surface glycoprotein B-type N-terminal" evidence="11">
    <location>
        <begin position="13"/>
        <end position="303"/>
    </location>
</feature>
<evidence type="ECO:0000256" key="10">
    <source>
        <dbReference type="SAM" id="SignalP"/>
    </source>
</evidence>
<proteinExistence type="predicted"/>
<evidence type="ECO:0000256" key="8">
    <source>
        <dbReference type="ARBA" id="ARBA00023288"/>
    </source>
</evidence>
<keyword evidence="6" id="KW-0472">Membrane</keyword>
<keyword evidence="3" id="KW-1003">Cell membrane</keyword>
<dbReference type="GeneID" id="92382593"/>
<comment type="function">
    <text evidence="1">VSG forms a coat on the surface of the parasite. The trypanosome evades the immune response of the host by expressing a series of antigenically distinct VSGs from an estimated 1000 VSG genes.</text>
</comment>
<evidence type="ECO:0000256" key="7">
    <source>
        <dbReference type="ARBA" id="ARBA00023180"/>
    </source>
</evidence>
<feature type="region of interest" description="Disordered" evidence="9">
    <location>
        <begin position="81"/>
        <end position="101"/>
    </location>
</feature>
<dbReference type="Pfam" id="PF13206">
    <property type="entry name" value="VSG_B"/>
    <property type="match status" value="1"/>
</dbReference>
<keyword evidence="5 10" id="KW-0732">Signal</keyword>
<gene>
    <name evidence="12" type="ORF">TEOVI_000865900</name>
</gene>
<evidence type="ECO:0000259" key="11">
    <source>
        <dbReference type="Pfam" id="PF13206"/>
    </source>
</evidence>
<organism evidence="12 13">
    <name type="scientific">Trypanosoma equiperdum</name>
    <dbReference type="NCBI Taxonomy" id="5694"/>
    <lineage>
        <taxon>Eukaryota</taxon>
        <taxon>Discoba</taxon>
        <taxon>Euglenozoa</taxon>
        <taxon>Kinetoplastea</taxon>
        <taxon>Metakinetoplastina</taxon>
        <taxon>Trypanosomatida</taxon>
        <taxon>Trypanosomatidae</taxon>
        <taxon>Trypanosoma</taxon>
    </lineage>
</organism>
<keyword evidence="4" id="KW-0336">GPI-anchor</keyword>
<evidence type="ECO:0000256" key="1">
    <source>
        <dbReference type="ARBA" id="ARBA00002523"/>
    </source>
</evidence>
<dbReference type="Proteomes" id="UP000195570">
    <property type="component" value="Unassembled WGS sequence"/>
</dbReference>
<reference evidence="12" key="1">
    <citation type="submission" date="2016-09" db="EMBL/GenBank/DDBJ databases">
        <authorList>
            <person name="Hebert L."/>
            <person name="Moumen B."/>
        </authorList>
    </citation>
    <scope>NUCLEOTIDE SEQUENCE [LARGE SCALE GENOMIC DNA]</scope>
    <source>
        <strain evidence="12">OVI</strain>
    </source>
</reference>
<evidence type="ECO:0000256" key="9">
    <source>
        <dbReference type="SAM" id="MobiDB-lite"/>
    </source>
</evidence>
<evidence type="ECO:0000313" key="13">
    <source>
        <dbReference type="Proteomes" id="UP000195570"/>
    </source>
</evidence>
<keyword evidence="7" id="KW-0325">Glycoprotein</keyword>
<sequence>MPLEPSQPTITILLLLASATSADALTAGDHSHLFVDLCTLITLNKRQFPDLPDTQQATSDYQQIQKLNASLSSPQWRRKFEKTGEGDARHQYKPEAGKQDDLHKKRWASWADAEAELEKENPPKLKAAQLKFSTKFQRLQYLVSLQPLAEQAAAAAEELQTIQESSAKLTATELKKELKEAAFGPGIENENQLTEANIKSSNGAATTRKDLCGGTTGVAKARTIAAFIYYICAGEQTDSSGAVKYCENTQAANNNAGSTLTGVDAATKDLISKCPDKSQKEISSAELLTQAAQFQEKSKQKTKELTLATSQLPTAAALRTVMFACITRQQQRQIKRWPETYPGCKA</sequence>
<protein>
    <submittedName>
        <fullName evidence="12">Trypanosomal VSG domain containing protein, putative</fullName>
    </submittedName>
</protein>
<dbReference type="InterPro" id="IPR025932">
    <property type="entry name" value="Trypano_VSG_B_N_dom"/>
</dbReference>
<comment type="subcellular location">
    <subcellularLocation>
        <location evidence="2">Cell membrane</location>
        <topology evidence="2">Lipid-anchor</topology>
        <topology evidence="2">GPI-anchor</topology>
    </subcellularLocation>
</comment>
<evidence type="ECO:0000256" key="6">
    <source>
        <dbReference type="ARBA" id="ARBA00023136"/>
    </source>
</evidence>
<dbReference type="EMBL" id="CZPT02000434">
    <property type="protein sequence ID" value="SCU65848.1"/>
    <property type="molecule type" value="Genomic_DNA"/>
</dbReference>
<feature type="signal peptide" evidence="10">
    <location>
        <begin position="1"/>
        <end position="24"/>
    </location>
</feature>
<evidence type="ECO:0000313" key="12">
    <source>
        <dbReference type="EMBL" id="SCU65848.1"/>
    </source>
</evidence>
<feature type="chain" id="PRO_5009235127" evidence="10">
    <location>
        <begin position="25"/>
        <end position="346"/>
    </location>
</feature>
<dbReference type="GO" id="GO:0005886">
    <property type="term" value="C:plasma membrane"/>
    <property type="evidence" value="ECO:0007669"/>
    <property type="project" value="UniProtKB-SubCell"/>
</dbReference>
<name>A0A1G4I2F3_TRYEQ</name>
<dbReference type="AlphaFoldDB" id="A0A1G4I2F3"/>
<dbReference type="VEuPathDB" id="TriTrypDB:TEOVI_000865900"/>
<evidence type="ECO:0000256" key="4">
    <source>
        <dbReference type="ARBA" id="ARBA00022622"/>
    </source>
</evidence>
<evidence type="ECO:0000256" key="3">
    <source>
        <dbReference type="ARBA" id="ARBA00022475"/>
    </source>
</evidence>
<dbReference type="RefSeq" id="XP_067077375.1">
    <property type="nucleotide sequence ID" value="XM_067221274.1"/>
</dbReference>
<evidence type="ECO:0000256" key="5">
    <source>
        <dbReference type="ARBA" id="ARBA00022729"/>
    </source>
</evidence>
<comment type="caution">
    <text evidence="12">The sequence shown here is derived from an EMBL/GenBank/DDBJ whole genome shotgun (WGS) entry which is preliminary data.</text>
</comment>
<keyword evidence="13" id="KW-1185">Reference proteome</keyword>
<accession>A0A1G4I2F3</accession>